<evidence type="ECO:0000256" key="1">
    <source>
        <dbReference type="SAM" id="MobiDB-lite"/>
    </source>
</evidence>
<reference evidence="2" key="1">
    <citation type="submission" date="2021-01" db="EMBL/GenBank/DDBJ databases">
        <authorList>
            <person name="Corre E."/>
            <person name="Pelletier E."/>
            <person name="Niang G."/>
            <person name="Scheremetjew M."/>
            <person name="Finn R."/>
            <person name="Kale V."/>
            <person name="Holt S."/>
            <person name="Cochrane G."/>
            <person name="Meng A."/>
            <person name="Brown T."/>
            <person name="Cohen L."/>
        </authorList>
    </citation>
    <scope>NUCLEOTIDE SEQUENCE</scope>
    <source>
        <strain evidence="2">OF101</strain>
    </source>
</reference>
<evidence type="ECO:0000313" key="2">
    <source>
        <dbReference type="EMBL" id="CAD9110980.1"/>
    </source>
</evidence>
<sequence>MAGRHNRSNSPFPTASSLGAVSKDEVRKTYYQTAYQRGVPGRKPSEEDRGENFLDVHAVGQRSSKYMEYQLKTAPLLNRNACASTRDFTAKPLGDCKANRLLADNFKQGSNSGPKGLDVSLDGRTEYEVTYLKADPEQMEWARQKSAASVQGGNVFVRTKTLNSTGHSWEKQSHAHMKYTTPNLKVAKPLKVILPRQCLDLGGSAKQALTRTNHQHYFAPGSGLPAAAAARSLTMSASAPDLASLRRGEMPDPVEPAVELTRRAPYMTPGR</sequence>
<dbReference type="EMBL" id="HBGE01020572">
    <property type="protein sequence ID" value="CAD9110980.1"/>
    <property type="molecule type" value="Transcribed_RNA"/>
</dbReference>
<protein>
    <submittedName>
        <fullName evidence="2">Uncharacterized protein</fullName>
    </submittedName>
</protein>
<dbReference type="AlphaFoldDB" id="A0A7S1Q1E6"/>
<name>A0A7S1Q1E6_ALECA</name>
<feature type="compositionally biased region" description="Polar residues" evidence="1">
    <location>
        <begin position="8"/>
        <end position="19"/>
    </location>
</feature>
<feature type="region of interest" description="Disordered" evidence="1">
    <location>
        <begin position="1"/>
        <end position="20"/>
    </location>
</feature>
<feature type="region of interest" description="Disordered" evidence="1">
    <location>
        <begin position="241"/>
        <end position="271"/>
    </location>
</feature>
<feature type="region of interest" description="Disordered" evidence="1">
    <location>
        <begin position="32"/>
        <end position="51"/>
    </location>
</feature>
<accession>A0A7S1Q1E6</accession>
<proteinExistence type="predicted"/>
<gene>
    <name evidence="2" type="ORF">ACAT0790_LOCUS12402</name>
</gene>
<organism evidence="2">
    <name type="scientific">Alexandrium catenella</name>
    <name type="common">Red tide dinoflagellate</name>
    <name type="synonym">Gonyaulax catenella</name>
    <dbReference type="NCBI Taxonomy" id="2925"/>
    <lineage>
        <taxon>Eukaryota</taxon>
        <taxon>Sar</taxon>
        <taxon>Alveolata</taxon>
        <taxon>Dinophyceae</taxon>
        <taxon>Gonyaulacales</taxon>
        <taxon>Pyrocystaceae</taxon>
        <taxon>Alexandrium</taxon>
    </lineage>
</organism>